<reference evidence="1 2" key="1">
    <citation type="submission" date="2024-04" db="EMBL/GenBank/DDBJ databases">
        <title>Novel genus in family Flammeovirgaceae.</title>
        <authorList>
            <person name="Nguyen T.H."/>
            <person name="Vuong T.Q."/>
            <person name="Le H."/>
            <person name="Kim S.-G."/>
        </authorList>
    </citation>
    <scope>NUCLEOTIDE SEQUENCE [LARGE SCALE GENOMIC DNA]</scope>
    <source>
        <strain evidence="1 2">JCM 23209</strain>
    </source>
</reference>
<comment type="caution">
    <text evidence="1">The sequence shown here is derived from an EMBL/GenBank/DDBJ whole genome shotgun (WGS) entry which is preliminary data.</text>
</comment>
<organism evidence="1 2">
    <name type="scientific">Rapidithrix thailandica</name>
    <dbReference type="NCBI Taxonomy" id="413964"/>
    <lineage>
        <taxon>Bacteria</taxon>
        <taxon>Pseudomonadati</taxon>
        <taxon>Bacteroidota</taxon>
        <taxon>Cytophagia</taxon>
        <taxon>Cytophagales</taxon>
        <taxon>Flammeovirgaceae</taxon>
        <taxon>Rapidithrix</taxon>
    </lineage>
</organism>
<name>A0AAW9S185_9BACT</name>
<dbReference type="RefSeq" id="WP_346820140.1">
    <property type="nucleotide sequence ID" value="NZ_JBDKWZ010000002.1"/>
</dbReference>
<proteinExistence type="predicted"/>
<dbReference type="EMBL" id="JBDKWZ010000002">
    <property type="protein sequence ID" value="MEN7547357.1"/>
    <property type="molecule type" value="Genomic_DNA"/>
</dbReference>
<sequence>MTFLEKLIKDKGPILSGEILETLTNKKGISNAAARKRLSRLGDNDNIYRVRGLFADGQITERYTHITKKGVDGIVSPLDNLDI</sequence>
<evidence type="ECO:0000313" key="1">
    <source>
        <dbReference type="EMBL" id="MEN7547357.1"/>
    </source>
</evidence>
<dbReference type="Proteomes" id="UP001403385">
    <property type="component" value="Unassembled WGS sequence"/>
</dbReference>
<accession>A0AAW9S185</accession>
<keyword evidence="2" id="KW-1185">Reference proteome</keyword>
<dbReference type="AlphaFoldDB" id="A0AAW9S185"/>
<gene>
    <name evidence="1" type="ORF">AAG747_05535</name>
</gene>
<protein>
    <submittedName>
        <fullName evidence="1">Uncharacterized protein</fullName>
    </submittedName>
</protein>
<evidence type="ECO:0000313" key="2">
    <source>
        <dbReference type="Proteomes" id="UP001403385"/>
    </source>
</evidence>